<dbReference type="RefSeq" id="WP_090389510.1">
    <property type="nucleotide sequence ID" value="NZ_FMZO01000003.1"/>
</dbReference>
<dbReference type="EMBL" id="FMZO01000003">
    <property type="protein sequence ID" value="SDC69615.1"/>
    <property type="molecule type" value="Genomic_DNA"/>
</dbReference>
<reference evidence="2" key="1">
    <citation type="submission" date="2016-10" db="EMBL/GenBank/DDBJ databases">
        <authorList>
            <person name="Varghese N."/>
            <person name="Submissions S."/>
        </authorList>
    </citation>
    <scope>NUCLEOTIDE SEQUENCE [LARGE SCALE GENOMIC DNA]</scope>
    <source>
        <strain evidence="2">DSM 25811 / CCM 8410 / LMG 26954 / E90</strain>
    </source>
</reference>
<evidence type="ECO:0000313" key="2">
    <source>
        <dbReference type="Proteomes" id="UP000198757"/>
    </source>
</evidence>
<evidence type="ECO:0000313" key="1">
    <source>
        <dbReference type="EMBL" id="SDC69615.1"/>
    </source>
</evidence>
<dbReference type="STRING" id="1285928.SAMN04487894_103346"/>
<protein>
    <submittedName>
        <fullName evidence="1">2'-5' RNA ligase</fullName>
    </submittedName>
</protein>
<keyword evidence="1" id="KW-0436">Ligase</keyword>
<name>A0A1G6NR23_NIADE</name>
<dbReference type="GO" id="GO:0016874">
    <property type="term" value="F:ligase activity"/>
    <property type="evidence" value="ECO:0007669"/>
    <property type="project" value="UniProtKB-KW"/>
</dbReference>
<proteinExistence type="predicted"/>
<dbReference type="Gene3D" id="3.90.1140.10">
    <property type="entry name" value="Cyclic phosphodiesterase"/>
    <property type="match status" value="1"/>
</dbReference>
<keyword evidence="2" id="KW-1185">Reference proteome</keyword>
<dbReference type="InterPro" id="IPR009097">
    <property type="entry name" value="Cyclic_Pdiesterase"/>
</dbReference>
<gene>
    <name evidence="1" type="ORF">SAMN04487894_103346</name>
</gene>
<dbReference type="Proteomes" id="UP000198757">
    <property type="component" value="Unassembled WGS sequence"/>
</dbReference>
<organism evidence="1 2">
    <name type="scientific">Niabella drilacis (strain DSM 25811 / CCM 8410 / CCUG 62505 / LMG 26954 / E90)</name>
    <dbReference type="NCBI Taxonomy" id="1285928"/>
    <lineage>
        <taxon>Bacteria</taxon>
        <taxon>Pseudomonadati</taxon>
        <taxon>Bacteroidota</taxon>
        <taxon>Chitinophagia</taxon>
        <taxon>Chitinophagales</taxon>
        <taxon>Chitinophagaceae</taxon>
        <taxon>Niabella</taxon>
    </lineage>
</organism>
<dbReference type="OrthoDB" id="1951600at2"/>
<accession>A0A1G6NR23</accession>
<sequence>MQDIITYTRDVRNRYQLILDIPDAARRKVIDARTGLDAFFRGTPVPGGRPFIYLAEFSAFETEEQAVIEPLSRIALGAMPFKIHLKGYGQLNRAEIYIRIAETGWITALISRIAGAKVPWSDERFNPLPRISLARNLQPWQFEQGWALYGHEPFQSRFILNGMLLLKQSPGYRSWQIVRRFLFENQLIAD</sequence>
<dbReference type="AlphaFoldDB" id="A0A1G6NR23"/>
<dbReference type="SUPFAM" id="SSF55144">
    <property type="entry name" value="LigT-like"/>
    <property type="match status" value="1"/>
</dbReference>